<dbReference type="EMBL" id="JACQAY010000251">
    <property type="protein sequence ID" value="MBI3540131.1"/>
    <property type="molecule type" value="Genomic_DNA"/>
</dbReference>
<dbReference type="SUPFAM" id="SSF48452">
    <property type="entry name" value="TPR-like"/>
    <property type="match status" value="1"/>
</dbReference>
<dbReference type="Proteomes" id="UP000807850">
    <property type="component" value="Unassembled WGS sequence"/>
</dbReference>
<gene>
    <name evidence="2" type="ORF">HY076_07645</name>
</gene>
<dbReference type="GO" id="GO:0042834">
    <property type="term" value="F:peptidoglycan binding"/>
    <property type="evidence" value="ECO:0007669"/>
    <property type="project" value="InterPro"/>
</dbReference>
<comment type="caution">
    <text evidence="2">The sequence shown here is derived from an EMBL/GenBank/DDBJ whole genome shotgun (WGS) entry which is preliminary data.</text>
</comment>
<dbReference type="Pfam" id="PF05036">
    <property type="entry name" value="SPOR"/>
    <property type="match status" value="1"/>
</dbReference>
<dbReference type="InterPro" id="IPR007730">
    <property type="entry name" value="SPOR-like_dom"/>
</dbReference>
<dbReference type="Gene3D" id="3.30.70.1070">
    <property type="entry name" value="Sporulation related repeat"/>
    <property type="match status" value="1"/>
</dbReference>
<protein>
    <submittedName>
        <fullName evidence="2">SPOR domain-containing protein</fullName>
    </submittedName>
</protein>
<evidence type="ECO:0000313" key="2">
    <source>
        <dbReference type="EMBL" id="MBI3540131.1"/>
    </source>
</evidence>
<proteinExistence type="predicted"/>
<accession>A0A9D6L7E5</accession>
<dbReference type="InterPro" id="IPR036680">
    <property type="entry name" value="SPOR-like_sf"/>
</dbReference>
<dbReference type="SUPFAM" id="SSF110997">
    <property type="entry name" value="Sporulation related repeat"/>
    <property type="match status" value="1"/>
</dbReference>
<feature type="domain" description="SPOR" evidence="1">
    <location>
        <begin position="198"/>
        <end position="278"/>
    </location>
</feature>
<dbReference type="Gene3D" id="1.25.40.10">
    <property type="entry name" value="Tetratricopeptide repeat domain"/>
    <property type="match status" value="2"/>
</dbReference>
<dbReference type="AlphaFoldDB" id="A0A9D6L7E5"/>
<dbReference type="PROSITE" id="PS51724">
    <property type="entry name" value="SPOR"/>
    <property type="match status" value="1"/>
</dbReference>
<evidence type="ECO:0000259" key="1">
    <source>
        <dbReference type="PROSITE" id="PS51724"/>
    </source>
</evidence>
<reference evidence="2" key="1">
    <citation type="submission" date="2020-07" db="EMBL/GenBank/DDBJ databases">
        <title>Huge and variable diversity of episymbiotic CPR bacteria and DPANN archaea in groundwater ecosystems.</title>
        <authorList>
            <person name="He C.Y."/>
            <person name="Keren R."/>
            <person name="Whittaker M."/>
            <person name="Farag I.F."/>
            <person name="Doudna J."/>
            <person name="Cate J.H.D."/>
            <person name="Banfield J.F."/>
        </authorList>
    </citation>
    <scope>NUCLEOTIDE SEQUENCE</scope>
    <source>
        <strain evidence="2">NC_groundwater_928_Pr1_S-0.2um_72_17</strain>
    </source>
</reference>
<dbReference type="InterPro" id="IPR011990">
    <property type="entry name" value="TPR-like_helical_dom_sf"/>
</dbReference>
<name>A0A9D6L7E5_UNCEI</name>
<evidence type="ECO:0000313" key="3">
    <source>
        <dbReference type="Proteomes" id="UP000807850"/>
    </source>
</evidence>
<sequence length="278" mass="28734">MAAAPMSLGALLATTPADSLIGPLRRYETDRSMAAAAGEAALTLGRLHAARGEYRPAAEAFARAAARLDPARKPEARLWLGFAWLALGATDQARAALDEVASVPGPHRAAARLALAQAWDAARRPDRAAAVLEGLLADDPGEAAPAALDRLATLDDDAGHADRARRLRERLLRDFPRSIEAAAARRAVFSAAAARPDERRVGGIAVVIGSFLDEARARSLASAARSAGFSGATVVSQGQGLAAVHSVRIGVFATAAAAHRAADQAEKALGVAAELTRP</sequence>
<organism evidence="2 3">
    <name type="scientific">Eiseniibacteriota bacterium</name>
    <dbReference type="NCBI Taxonomy" id="2212470"/>
    <lineage>
        <taxon>Bacteria</taxon>
        <taxon>Candidatus Eiseniibacteriota</taxon>
    </lineage>
</organism>